<feature type="transmembrane region" description="Helical" evidence="1">
    <location>
        <begin position="47"/>
        <end position="72"/>
    </location>
</feature>
<gene>
    <name evidence="3" type="ORF">BP6252_00488</name>
</gene>
<feature type="transmembrane region" description="Helical" evidence="1">
    <location>
        <begin position="442"/>
        <end position="464"/>
    </location>
</feature>
<sequence>MVLSKVVSWATQRTASLGLIALLLLVYIALGHDTPKGAARGKPELTTAQLVLVVYTLFAHLQALAFPVRLCVSTWSVTKKLRKAQQPHSSPRSVSKQGVSIGVKSIEMYEDSSSSYSSSSEDEGALKREDDLVLHSIILPNYKEDINNLRETLQVLACNPQASATCEVILAMEQGEDESELKAKLLCKEFSERFRTMEYTIHPRDIPGEAQGKSSNLSWAARHVSEKYSTDKQKKNVIITVLDADSHLSPSYFSQITSMHRHYTQTNATTVYVPPIIFDRNSHLVPIPVRVADLLWAGAGLSGHHRGSTICPPTSVYSLPLILVDRAGGWDTGPEAIGEDLHMYIKCFFTVNGNLTCRTVLSPASQTNVHTSGRGIRGIWMNCYARYRQALRHMWGALDSGYVIKSAGQMCWRTLCGKNAVGESPNWTSTITLIHRMYEAHFLPTHMTILIVGAGIYMSCVPAHQIPPLMLQTFDLTAYIRLASLALLGFFFCFYERYHTQCVTTREAEMIRVGLAGQMVDGFSYRKFSKNYADYLFFPISGVAFGSLPTFVALVCQLWTVRLVYKVSTKPTLMGVPIPLPV</sequence>
<keyword evidence="1" id="KW-1133">Transmembrane helix</keyword>
<dbReference type="PANTHER" id="PTHR36851:SF1">
    <property type="entry name" value="GLYCO_TRANS_2-LIKE DOMAIN-CONTAINING PROTEIN"/>
    <property type="match status" value="1"/>
</dbReference>
<dbReference type="Gene3D" id="3.90.550.10">
    <property type="entry name" value="Spore Coat Polysaccharide Biosynthesis Protein SpsA, Chain A"/>
    <property type="match status" value="1"/>
</dbReference>
<dbReference type="InterPro" id="IPR029044">
    <property type="entry name" value="Nucleotide-diphossugar_trans"/>
</dbReference>
<keyword evidence="4" id="KW-1185">Reference proteome</keyword>
<protein>
    <recommendedName>
        <fullName evidence="2">Glycosyltransferase 2-like domain-containing protein</fullName>
    </recommendedName>
</protein>
<dbReference type="Pfam" id="PF13632">
    <property type="entry name" value="Glyco_trans_2_3"/>
    <property type="match status" value="1"/>
</dbReference>
<comment type="caution">
    <text evidence="3">The sequence shown here is derived from an EMBL/GenBank/DDBJ whole genome shotgun (WGS) entry which is preliminary data.</text>
</comment>
<feature type="domain" description="Glycosyltransferase 2-like" evidence="2">
    <location>
        <begin position="238"/>
        <end position="451"/>
    </location>
</feature>
<evidence type="ECO:0000313" key="4">
    <source>
        <dbReference type="Proteomes" id="UP000256645"/>
    </source>
</evidence>
<proteinExistence type="predicted"/>
<dbReference type="Proteomes" id="UP000256645">
    <property type="component" value="Unassembled WGS sequence"/>
</dbReference>
<feature type="transmembrane region" description="Helical" evidence="1">
    <location>
        <begin position="535"/>
        <end position="560"/>
    </location>
</feature>
<dbReference type="AlphaFoldDB" id="A0A3D8SQ62"/>
<organism evidence="3 4">
    <name type="scientific">Coleophoma cylindrospora</name>
    <dbReference type="NCBI Taxonomy" id="1849047"/>
    <lineage>
        <taxon>Eukaryota</taxon>
        <taxon>Fungi</taxon>
        <taxon>Dikarya</taxon>
        <taxon>Ascomycota</taxon>
        <taxon>Pezizomycotina</taxon>
        <taxon>Leotiomycetes</taxon>
        <taxon>Helotiales</taxon>
        <taxon>Dermateaceae</taxon>
        <taxon>Coleophoma</taxon>
    </lineage>
</organism>
<dbReference type="PANTHER" id="PTHR36851">
    <property type="entry name" value="UNNAMED PRODUCT"/>
    <property type="match status" value="1"/>
</dbReference>
<keyword evidence="1" id="KW-0812">Transmembrane</keyword>
<dbReference type="SUPFAM" id="SSF53448">
    <property type="entry name" value="Nucleotide-diphospho-sugar transferases"/>
    <property type="match status" value="1"/>
</dbReference>
<evidence type="ECO:0000256" key="1">
    <source>
        <dbReference type="SAM" id="Phobius"/>
    </source>
</evidence>
<accession>A0A3D8SQ62</accession>
<dbReference type="EMBL" id="PDLM01000001">
    <property type="protein sequence ID" value="RDW88456.1"/>
    <property type="molecule type" value="Genomic_DNA"/>
</dbReference>
<evidence type="ECO:0000313" key="3">
    <source>
        <dbReference type="EMBL" id="RDW88456.1"/>
    </source>
</evidence>
<dbReference type="InterPro" id="IPR001173">
    <property type="entry name" value="Glyco_trans_2-like"/>
</dbReference>
<keyword evidence="1" id="KW-0472">Membrane</keyword>
<reference evidence="3 4" key="1">
    <citation type="journal article" date="2018" name="IMA Fungus">
        <title>IMA Genome-F 9: Draft genome sequence of Annulohypoxylon stygium, Aspergillus mulundensis, Berkeleyomyces basicola (syn. Thielaviopsis basicola), Ceratocystis smalleyi, two Cercospora beticola strains, Coleophoma cylindrospora, Fusarium fracticaudum, Phialophora cf. hyalina, and Morchella septimelata.</title>
        <authorList>
            <person name="Wingfield B.D."/>
            <person name="Bills G.F."/>
            <person name="Dong Y."/>
            <person name="Huang W."/>
            <person name="Nel W.J."/>
            <person name="Swalarsk-Parry B.S."/>
            <person name="Vaghefi N."/>
            <person name="Wilken P.M."/>
            <person name="An Z."/>
            <person name="de Beer Z.W."/>
            <person name="De Vos L."/>
            <person name="Chen L."/>
            <person name="Duong T.A."/>
            <person name="Gao Y."/>
            <person name="Hammerbacher A."/>
            <person name="Kikkert J.R."/>
            <person name="Li Y."/>
            <person name="Li H."/>
            <person name="Li K."/>
            <person name="Li Q."/>
            <person name="Liu X."/>
            <person name="Ma X."/>
            <person name="Naidoo K."/>
            <person name="Pethybridge S.J."/>
            <person name="Sun J."/>
            <person name="Steenkamp E.T."/>
            <person name="van der Nest M.A."/>
            <person name="van Wyk S."/>
            <person name="Wingfield M.J."/>
            <person name="Xiong C."/>
            <person name="Yue Q."/>
            <person name="Zhang X."/>
        </authorList>
    </citation>
    <scope>NUCLEOTIDE SEQUENCE [LARGE SCALE GENOMIC DNA]</scope>
    <source>
        <strain evidence="3 4">BP6252</strain>
    </source>
</reference>
<feature type="transmembrane region" description="Helical" evidence="1">
    <location>
        <begin position="476"/>
        <end position="495"/>
    </location>
</feature>
<evidence type="ECO:0000259" key="2">
    <source>
        <dbReference type="Pfam" id="PF13632"/>
    </source>
</evidence>
<name>A0A3D8SQ62_9HELO</name>
<dbReference type="OrthoDB" id="5819478at2759"/>